<dbReference type="STRING" id="1297742.A176_003326"/>
<evidence type="ECO:0000313" key="1">
    <source>
        <dbReference type="EMBL" id="AKQ66414.1"/>
    </source>
</evidence>
<proteinExistence type="predicted"/>
<accession>A0A0H4WUD5</accession>
<protein>
    <submittedName>
        <fullName evidence="1">Uncharacterized protein</fullName>
    </submittedName>
</protein>
<evidence type="ECO:0000313" key="2">
    <source>
        <dbReference type="Proteomes" id="UP000009026"/>
    </source>
</evidence>
<sequence length="51" mass="5323">MGPDPHDATEAVRTTLGSGRADVLRLQTLGAAGHFELHLLALLQGAEAIQC</sequence>
<organism evidence="1 2">
    <name type="scientific">Pseudomyxococcus hansupus</name>
    <dbReference type="NCBI Taxonomy" id="1297742"/>
    <lineage>
        <taxon>Bacteria</taxon>
        <taxon>Pseudomonadati</taxon>
        <taxon>Myxococcota</taxon>
        <taxon>Myxococcia</taxon>
        <taxon>Myxococcales</taxon>
        <taxon>Cystobacterineae</taxon>
        <taxon>Myxococcaceae</taxon>
        <taxon>Pseudomyxococcus</taxon>
    </lineage>
</organism>
<reference evidence="1 2" key="1">
    <citation type="journal article" date="2016" name="PLoS ONE">
        <title>Complete Genome Sequence and Comparative Genomics of a Novel Myxobacterium Myxococcus hansupus.</title>
        <authorList>
            <person name="Sharma G."/>
            <person name="Narwani T."/>
            <person name="Subramanian S."/>
        </authorList>
    </citation>
    <scope>NUCLEOTIDE SEQUENCE [LARGE SCALE GENOMIC DNA]</scope>
    <source>
        <strain evidence="2">mixupus</strain>
    </source>
</reference>
<dbReference type="Proteomes" id="UP000009026">
    <property type="component" value="Chromosome"/>
</dbReference>
<name>A0A0H4WUD5_9BACT</name>
<keyword evidence="2" id="KW-1185">Reference proteome</keyword>
<dbReference type="PATRIC" id="fig|1297742.4.peg.3354"/>
<gene>
    <name evidence="1" type="ORF">A176_003326</name>
</gene>
<dbReference type="AlphaFoldDB" id="A0A0H4WUD5"/>
<dbReference type="KEGG" id="mym:A176_003326"/>
<dbReference type="EMBL" id="CP012109">
    <property type="protein sequence ID" value="AKQ66414.1"/>
    <property type="molecule type" value="Genomic_DNA"/>
</dbReference>